<gene>
    <name evidence="8" type="ORF">F1188_11295</name>
</gene>
<feature type="transmembrane region" description="Helical" evidence="7">
    <location>
        <begin position="345"/>
        <end position="364"/>
    </location>
</feature>
<dbReference type="SUPFAM" id="SSF103473">
    <property type="entry name" value="MFS general substrate transporter"/>
    <property type="match status" value="1"/>
</dbReference>
<keyword evidence="3" id="KW-0813">Transport</keyword>
<name>A0A5M6IB64_9PROT</name>
<keyword evidence="6 7" id="KW-0472">Membrane</keyword>
<feature type="transmembrane region" description="Helical" evidence="7">
    <location>
        <begin position="111"/>
        <end position="130"/>
    </location>
</feature>
<sequence>MVRVPRPVPSRERLFAVSLPSAPLRNWAQSLAVYGDIRVLRVLFLGFASGLPLLLVFTTLSYWLAEAGVSKTAIGLFAFASSAYGFKFLWSPLVDRLRLPLLTRWLGQRRGWLLLAQGLIIGCMIGVGTTDPAEDLWWTALWAVLLAFASATQDIVIDAYRVETLEEHQLGAGAGTVVLGYRIGMVAASGGALIIADAAGWFWAYAVMAGLMGLGILTTLLSPEPDRTAATRTAAEEEDRVAAFLDRRADLAPWLRDTAGFLYGAVVCPFTDFMKRPHWILILVFIALYKYGDALLGNMAMPFYEEIGFTKTEVGVISKGFGVVMTIIGGLGGGLLVARQGIFRALLVCGVLQAASNLVFAWQAHVGADVNWLVVTIGVENLTGGMGTAAFVAYLSSLCNVAYTATQYALVSSLMSFARTFFSAGGGWLADHVDWVSYFLVTTVAAVPGLLLLLWMMRVFPAEGVRADPKAAWADD</sequence>
<evidence type="ECO:0000256" key="5">
    <source>
        <dbReference type="ARBA" id="ARBA00022989"/>
    </source>
</evidence>
<feature type="transmembrane region" description="Helical" evidence="7">
    <location>
        <begin position="435"/>
        <end position="456"/>
    </location>
</feature>
<evidence type="ECO:0000256" key="2">
    <source>
        <dbReference type="ARBA" id="ARBA00008335"/>
    </source>
</evidence>
<dbReference type="PANTHER" id="PTHR12778:SF10">
    <property type="entry name" value="MAJOR FACILITATOR SUPERFAMILY DOMAIN-CONTAINING PROTEIN 3"/>
    <property type="match status" value="1"/>
</dbReference>
<dbReference type="AlphaFoldDB" id="A0A5M6IB64"/>
<dbReference type="InterPro" id="IPR036259">
    <property type="entry name" value="MFS_trans_sf"/>
</dbReference>
<dbReference type="GO" id="GO:0022857">
    <property type="term" value="F:transmembrane transporter activity"/>
    <property type="evidence" value="ECO:0007669"/>
    <property type="project" value="InterPro"/>
</dbReference>
<dbReference type="GO" id="GO:0016020">
    <property type="term" value="C:membrane"/>
    <property type="evidence" value="ECO:0007669"/>
    <property type="project" value="UniProtKB-SubCell"/>
</dbReference>
<dbReference type="NCBIfam" id="TIGR00901">
    <property type="entry name" value="2A0125"/>
    <property type="match status" value="1"/>
</dbReference>
<comment type="caution">
    <text evidence="8">The sequence shown here is derived from an EMBL/GenBank/DDBJ whole genome shotgun (WGS) entry which is preliminary data.</text>
</comment>
<keyword evidence="4 7" id="KW-0812">Transmembrane</keyword>
<feature type="transmembrane region" description="Helical" evidence="7">
    <location>
        <begin position="202"/>
        <end position="222"/>
    </location>
</feature>
<feature type="transmembrane region" description="Helical" evidence="7">
    <location>
        <begin position="136"/>
        <end position="160"/>
    </location>
</feature>
<dbReference type="PANTHER" id="PTHR12778">
    <property type="entry name" value="SOLUTE CARRIER FAMILY 33 ACETYL-COA TRANSPORTER -RELATED"/>
    <property type="match status" value="1"/>
</dbReference>
<feature type="transmembrane region" description="Helical" evidence="7">
    <location>
        <begin position="172"/>
        <end position="196"/>
    </location>
</feature>
<feature type="transmembrane region" description="Helical" evidence="7">
    <location>
        <begin position="408"/>
        <end position="429"/>
    </location>
</feature>
<feature type="transmembrane region" description="Helical" evidence="7">
    <location>
        <begin position="316"/>
        <end position="338"/>
    </location>
</feature>
<evidence type="ECO:0000313" key="9">
    <source>
        <dbReference type="Proteomes" id="UP000324065"/>
    </source>
</evidence>
<dbReference type="Gene3D" id="1.20.1250.20">
    <property type="entry name" value="MFS general substrate transporter like domains"/>
    <property type="match status" value="1"/>
</dbReference>
<dbReference type="Pfam" id="PF07690">
    <property type="entry name" value="MFS_1"/>
    <property type="match status" value="2"/>
</dbReference>
<evidence type="ECO:0000313" key="8">
    <source>
        <dbReference type="EMBL" id="KAA5605473.1"/>
    </source>
</evidence>
<evidence type="ECO:0000256" key="3">
    <source>
        <dbReference type="ARBA" id="ARBA00022448"/>
    </source>
</evidence>
<dbReference type="OrthoDB" id="9787815at2"/>
<organism evidence="8 9">
    <name type="scientific">Roseospira marina</name>
    <dbReference type="NCBI Taxonomy" id="140057"/>
    <lineage>
        <taxon>Bacteria</taxon>
        <taxon>Pseudomonadati</taxon>
        <taxon>Pseudomonadota</taxon>
        <taxon>Alphaproteobacteria</taxon>
        <taxon>Rhodospirillales</taxon>
        <taxon>Rhodospirillaceae</taxon>
        <taxon>Roseospira</taxon>
    </lineage>
</organism>
<protein>
    <submittedName>
        <fullName evidence="8">AmpG family muropeptide MFS transporter</fullName>
    </submittedName>
</protein>
<dbReference type="EMBL" id="VWPJ01000009">
    <property type="protein sequence ID" value="KAA5605473.1"/>
    <property type="molecule type" value="Genomic_DNA"/>
</dbReference>
<keyword evidence="5 7" id="KW-1133">Transmembrane helix</keyword>
<keyword evidence="9" id="KW-1185">Reference proteome</keyword>
<proteinExistence type="inferred from homology"/>
<feature type="transmembrane region" description="Helical" evidence="7">
    <location>
        <begin position="279"/>
        <end position="304"/>
    </location>
</feature>
<evidence type="ECO:0000256" key="4">
    <source>
        <dbReference type="ARBA" id="ARBA00022692"/>
    </source>
</evidence>
<accession>A0A5M6IB64</accession>
<comment type="similarity">
    <text evidence="2">Belongs to the major facilitator superfamily.</text>
</comment>
<dbReference type="CDD" id="cd17486">
    <property type="entry name" value="MFS_AmpG_like"/>
    <property type="match status" value="1"/>
</dbReference>
<feature type="transmembrane region" description="Helical" evidence="7">
    <location>
        <begin position="71"/>
        <end position="90"/>
    </location>
</feature>
<feature type="transmembrane region" description="Helical" evidence="7">
    <location>
        <begin position="370"/>
        <end position="396"/>
    </location>
</feature>
<reference evidence="8 9" key="1">
    <citation type="submission" date="2019-09" db="EMBL/GenBank/DDBJ databases">
        <title>Genome sequence of Roseospira marina, one of the more divergent members of the non-sulfur purple photosynthetic bacterial family, the Rhodospirillaceae.</title>
        <authorList>
            <person name="Meyer T."/>
            <person name="Kyndt J."/>
        </authorList>
    </citation>
    <scope>NUCLEOTIDE SEQUENCE [LARGE SCALE GENOMIC DNA]</scope>
    <source>
        <strain evidence="8 9">DSM 15113</strain>
    </source>
</reference>
<dbReference type="Proteomes" id="UP000324065">
    <property type="component" value="Unassembled WGS sequence"/>
</dbReference>
<dbReference type="InterPro" id="IPR011701">
    <property type="entry name" value="MFS"/>
</dbReference>
<evidence type="ECO:0000256" key="1">
    <source>
        <dbReference type="ARBA" id="ARBA00004141"/>
    </source>
</evidence>
<comment type="subcellular location">
    <subcellularLocation>
        <location evidence="1">Membrane</location>
        <topology evidence="1">Multi-pass membrane protein</topology>
    </subcellularLocation>
</comment>
<dbReference type="InterPro" id="IPR004752">
    <property type="entry name" value="AmpG_permease/AT-1"/>
</dbReference>
<evidence type="ECO:0000256" key="6">
    <source>
        <dbReference type="ARBA" id="ARBA00023136"/>
    </source>
</evidence>
<feature type="transmembrane region" description="Helical" evidence="7">
    <location>
        <begin position="42"/>
        <end position="65"/>
    </location>
</feature>
<evidence type="ECO:0000256" key="7">
    <source>
        <dbReference type="SAM" id="Phobius"/>
    </source>
</evidence>